<dbReference type="OrthoDB" id="4741344at2"/>
<keyword evidence="1" id="KW-0472">Membrane</keyword>
<feature type="transmembrane region" description="Helical" evidence="1">
    <location>
        <begin position="55"/>
        <end position="76"/>
    </location>
</feature>
<evidence type="ECO:0000313" key="3">
    <source>
        <dbReference type="Proteomes" id="UP000193090"/>
    </source>
</evidence>
<sequence>MTDPDNPIDYARTTQHRAGMVMKDRREVPGAALLVLAVVCLVGFMTSFAMGSTAWTVGLGVAALVAGAAGAAWILLGRRRAAGLGDDRSRS</sequence>
<keyword evidence="3" id="KW-1185">Reference proteome</keyword>
<feature type="transmembrane region" description="Helical" evidence="1">
    <location>
        <begin position="30"/>
        <end position="49"/>
    </location>
</feature>
<evidence type="ECO:0008006" key="4">
    <source>
        <dbReference type="Google" id="ProtNLM"/>
    </source>
</evidence>
<gene>
    <name evidence="2" type="ORF">AWC30_09045</name>
</gene>
<organism evidence="2 3">
    <name type="scientific">Mycolicibacillus trivialis</name>
    <dbReference type="NCBI Taxonomy" id="1798"/>
    <lineage>
        <taxon>Bacteria</taxon>
        <taxon>Bacillati</taxon>
        <taxon>Actinomycetota</taxon>
        <taxon>Actinomycetes</taxon>
        <taxon>Mycobacteriales</taxon>
        <taxon>Mycobacteriaceae</taxon>
        <taxon>Mycolicibacillus</taxon>
    </lineage>
</organism>
<evidence type="ECO:0000256" key="1">
    <source>
        <dbReference type="SAM" id="Phobius"/>
    </source>
</evidence>
<dbReference type="EMBL" id="LQPZ01000018">
    <property type="protein sequence ID" value="ORX05560.1"/>
    <property type="molecule type" value="Genomic_DNA"/>
</dbReference>
<reference evidence="2 3" key="1">
    <citation type="submission" date="2016-01" db="EMBL/GenBank/DDBJ databases">
        <title>The new phylogeny of the genus Mycobacterium.</title>
        <authorList>
            <person name="Tarcisio F."/>
            <person name="Conor M."/>
            <person name="Antonella G."/>
            <person name="Elisabetta G."/>
            <person name="Giulia F.S."/>
            <person name="Sara T."/>
            <person name="Anna F."/>
            <person name="Clotilde B."/>
            <person name="Roberto B."/>
            <person name="Veronica D.S."/>
            <person name="Fabio R."/>
            <person name="Monica P."/>
            <person name="Olivier J."/>
            <person name="Enrico T."/>
            <person name="Nicola S."/>
        </authorList>
    </citation>
    <scope>NUCLEOTIDE SEQUENCE [LARGE SCALE GENOMIC DNA]</scope>
    <source>
        <strain evidence="2 3">DSM 44153</strain>
    </source>
</reference>
<name>A0A1X2EKT2_9MYCO</name>
<evidence type="ECO:0000313" key="2">
    <source>
        <dbReference type="EMBL" id="ORX05560.1"/>
    </source>
</evidence>
<dbReference type="AlphaFoldDB" id="A0A1X2EKT2"/>
<dbReference type="RefSeq" id="WP_085109811.1">
    <property type="nucleotide sequence ID" value="NZ_JACKSN010000028.1"/>
</dbReference>
<keyword evidence="1" id="KW-0812">Transmembrane</keyword>
<accession>A0A1X2EKT2</accession>
<proteinExistence type="predicted"/>
<comment type="caution">
    <text evidence="2">The sequence shown here is derived from an EMBL/GenBank/DDBJ whole genome shotgun (WGS) entry which is preliminary data.</text>
</comment>
<dbReference type="Proteomes" id="UP000193090">
    <property type="component" value="Unassembled WGS sequence"/>
</dbReference>
<keyword evidence="1" id="KW-1133">Transmembrane helix</keyword>
<protein>
    <recommendedName>
        <fullName evidence="4">UsfY protein</fullName>
    </recommendedName>
</protein>